<name>A0A8S5UP38_9CAUD</name>
<accession>A0A8S5UP38</accession>
<protein>
    <submittedName>
        <fullName evidence="1">Uncharacterized protein</fullName>
    </submittedName>
</protein>
<sequence>MAFCFYCFSLSFYCYSSSAGLIPKASSRFLSFSVEPC</sequence>
<dbReference type="EMBL" id="BK016114">
    <property type="protein sequence ID" value="DAF96170.1"/>
    <property type="molecule type" value="Genomic_DNA"/>
</dbReference>
<organism evidence="1">
    <name type="scientific">Podoviridae sp. ctG4L18</name>
    <dbReference type="NCBI Taxonomy" id="2825234"/>
    <lineage>
        <taxon>Viruses</taxon>
        <taxon>Duplodnaviria</taxon>
        <taxon>Heunggongvirae</taxon>
        <taxon>Uroviricota</taxon>
        <taxon>Caudoviricetes</taxon>
    </lineage>
</organism>
<proteinExistence type="predicted"/>
<reference evidence="1" key="1">
    <citation type="journal article" date="2021" name="Proc. Natl. Acad. Sci. U.S.A.">
        <title>A Catalog of Tens of Thousands of Viruses from Human Metagenomes Reveals Hidden Associations with Chronic Diseases.</title>
        <authorList>
            <person name="Tisza M.J."/>
            <person name="Buck C.B."/>
        </authorList>
    </citation>
    <scope>NUCLEOTIDE SEQUENCE</scope>
    <source>
        <strain evidence="1">CtG4L18</strain>
    </source>
</reference>
<evidence type="ECO:0000313" key="1">
    <source>
        <dbReference type="EMBL" id="DAF96170.1"/>
    </source>
</evidence>